<feature type="non-terminal residue" evidence="1">
    <location>
        <position position="81"/>
    </location>
</feature>
<dbReference type="AlphaFoldDB" id="A0A699U929"/>
<dbReference type="EMBL" id="BKCJ011307738">
    <property type="protein sequence ID" value="GFD18481.1"/>
    <property type="molecule type" value="Genomic_DNA"/>
</dbReference>
<protein>
    <submittedName>
        <fullName evidence="1">RNA-directed DNA polymerase, eukaryota</fullName>
    </submittedName>
</protein>
<comment type="caution">
    <text evidence="1">The sequence shown here is derived from an EMBL/GenBank/DDBJ whole genome shotgun (WGS) entry which is preliminary data.</text>
</comment>
<organism evidence="1">
    <name type="scientific">Tanacetum cinerariifolium</name>
    <name type="common">Dalmatian daisy</name>
    <name type="synonym">Chrysanthemum cinerariifolium</name>
    <dbReference type="NCBI Taxonomy" id="118510"/>
    <lineage>
        <taxon>Eukaryota</taxon>
        <taxon>Viridiplantae</taxon>
        <taxon>Streptophyta</taxon>
        <taxon>Embryophyta</taxon>
        <taxon>Tracheophyta</taxon>
        <taxon>Spermatophyta</taxon>
        <taxon>Magnoliopsida</taxon>
        <taxon>eudicotyledons</taxon>
        <taxon>Gunneridae</taxon>
        <taxon>Pentapetalae</taxon>
        <taxon>asterids</taxon>
        <taxon>campanulids</taxon>
        <taxon>Asterales</taxon>
        <taxon>Asteraceae</taxon>
        <taxon>Asteroideae</taxon>
        <taxon>Anthemideae</taxon>
        <taxon>Anthemidinae</taxon>
        <taxon>Tanacetum</taxon>
    </lineage>
</organism>
<reference evidence="1" key="1">
    <citation type="journal article" date="2019" name="Sci. Rep.">
        <title>Draft genome of Tanacetum cinerariifolium, the natural source of mosquito coil.</title>
        <authorList>
            <person name="Yamashiro T."/>
            <person name="Shiraishi A."/>
            <person name="Satake H."/>
            <person name="Nakayama K."/>
        </authorList>
    </citation>
    <scope>NUCLEOTIDE SEQUENCE</scope>
</reference>
<proteinExistence type="predicted"/>
<evidence type="ECO:0000313" key="1">
    <source>
        <dbReference type="EMBL" id="GFD18481.1"/>
    </source>
</evidence>
<sequence length="81" mass="9433">MMLVKWDNVLASKEKGGLSVFSFYAFNRALTFKWIWQFRTHDSSLWSSVIKSIHGEDGIDLLGYIKKKTRNSENTLFWGEA</sequence>
<name>A0A699U929_TANCI</name>
<gene>
    <name evidence="1" type="ORF">Tci_890450</name>
</gene>
<dbReference type="GO" id="GO:0003964">
    <property type="term" value="F:RNA-directed DNA polymerase activity"/>
    <property type="evidence" value="ECO:0007669"/>
    <property type="project" value="UniProtKB-KW"/>
</dbReference>
<keyword evidence="1" id="KW-0548">Nucleotidyltransferase</keyword>
<keyword evidence="1" id="KW-0695">RNA-directed DNA polymerase</keyword>
<keyword evidence="1" id="KW-0808">Transferase</keyword>
<accession>A0A699U929</accession>